<keyword evidence="1" id="KW-0472">Membrane</keyword>
<reference evidence="4" key="2">
    <citation type="submission" date="2016-04" db="EMBL/GenBank/DDBJ databases">
        <title>First Complete Genome Sequence of a Subdivision 6 Acidobacterium.</title>
        <authorList>
            <person name="Huang S."/>
            <person name="Vieira S."/>
            <person name="Bunk B."/>
            <person name="Riedel T."/>
            <person name="Sproeer C."/>
            <person name="Overmann J."/>
        </authorList>
    </citation>
    <scope>NUCLEOTIDE SEQUENCE [LARGE SCALE GENOMIC DNA]</scope>
    <source>
        <strain evidence="4">DSM 100886 HEG_-6_39</strain>
    </source>
</reference>
<feature type="domain" description="DUF3592" evidence="2">
    <location>
        <begin position="52"/>
        <end position="126"/>
    </location>
</feature>
<dbReference type="RefSeq" id="WP_110173572.1">
    <property type="nucleotide sequence ID" value="NZ_CP015136.1"/>
</dbReference>
<protein>
    <recommendedName>
        <fullName evidence="2">DUF3592 domain-containing protein</fullName>
    </recommendedName>
</protein>
<evidence type="ECO:0000256" key="1">
    <source>
        <dbReference type="SAM" id="Phobius"/>
    </source>
</evidence>
<sequence length="166" mass="17832">MATPAGGTVTRVQPNAFGCITIPFLLVALIPLGYGARSQWSNGTLMREGEVVEGRVVELDYMPGNSSARNGRGSAVSPTVAFTTRTGLPRKMTGSVNRYPAPWSVGDVVEVVYDPVRPERADLKSELDGWKLWLAIWCTVAAVPAVIAMLPMVLFLRQGPAEKSGD</sequence>
<dbReference type="KEGG" id="abac:LuPra_05358"/>
<gene>
    <name evidence="3" type="ORF">LuPra_05358</name>
</gene>
<reference evidence="3 4" key="1">
    <citation type="journal article" date="2016" name="Genome Announc.">
        <title>First Complete Genome Sequence of a Subdivision 6 Acidobacterium Strain.</title>
        <authorList>
            <person name="Huang S."/>
            <person name="Vieira S."/>
            <person name="Bunk B."/>
            <person name="Riedel T."/>
            <person name="Sproer C."/>
            <person name="Overmann J."/>
        </authorList>
    </citation>
    <scope>NUCLEOTIDE SEQUENCE [LARGE SCALE GENOMIC DNA]</scope>
    <source>
        <strain evidence="4">DSM 100886 HEG_-6_39</strain>
    </source>
</reference>
<dbReference type="Pfam" id="PF12158">
    <property type="entry name" value="DUF3592"/>
    <property type="match status" value="1"/>
</dbReference>
<name>A0A143PUV1_LUTPR</name>
<dbReference type="InterPro" id="IPR021994">
    <property type="entry name" value="DUF3592"/>
</dbReference>
<feature type="transmembrane region" description="Helical" evidence="1">
    <location>
        <begin position="132"/>
        <end position="156"/>
    </location>
</feature>
<dbReference type="EMBL" id="CP015136">
    <property type="protein sequence ID" value="AMY12086.1"/>
    <property type="molecule type" value="Genomic_DNA"/>
</dbReference>
<dbReference type="AlphaFoldDB" id="A0A143PUV1"/>
<evidence type="ECO:0000259" key="2">
    <source>
        <dbReference type="Pfam" id="PF12158"/>
    </source>
</evidence>
<accession>A0A143PUV1</accession>
<dbReference type="STRING" id="1855912.LuPra_05358"/>
<keyword evidence="1" id="KW-0812">Transmembrane</keyword>
<evidence type="ECO:0000313" key="4">
    <source>
        <dbReference type="Proteomes" id="UP000076079"/>
    </source>
</evidence>
<evidence type="ECO:0000313" key="3">
    <source>
        <dbReference type="EMBL" id="AMY12086.1"/>
    </source>
</evidence>
<keyword evidence="4" id="KW-1185">Reference proteome</keyword>
<dbReference type="Proteomes" id="UP000076079">
    <property type="component" value="Chromosome"/>
</dbReference>
<proteinExistence type="predicted"/>
<keyword evidence="1" id="KW-1133">Transmembrane helix</keyword>
<feature type="transmembrane region" description="Helical" evidence="1">
    <location>
        <begin position="15"/>
        <end position="36"/>
    </location>
</feature>
<organism evidence="3 4">
    <name type="scientific">Luteitalea pratensis</name>
    <dbReference type="NCBI Taxonomy" id="1855912"/>
    <lineage>
        <taxon>Bacteria</taxon>
        <taxon>Pseudomonadati</taxon>
        <taxon>Acidobacteriota</taxon>
        <taxon>Vicinamibacteria</taxon>
        <taxon>Vicinamibacterales</taxon>
        <taxon>Vicinamibacteraceae</taxon>
        <taxon>Luteitalea</taxon>
    </lineage>
</organism>